<sequence>MASSSVSAAIKQFQIIYPDFINKKKSKAAGRLLSKELCLENPTATEIYQCCLQLGFQTVLEPDRCYPRDPFSAKGRVRVLIKDSTKAYVPKSEFDKSGHAPMKEAYPTKLSVLRAVCKMIPNLQSRKEPQKPKEEESDAPVFSNKKDKKKGKKR</sequence>
<feature type="compositionally biased region" description="Basic and acidic residues" evidence="5">
    <location>
        <begin position="125"/>
        <end position="134"/>
    </location>
</feature>
<keyword evidence="3" id="KW-0733">Signal recognition particle</keyword>
<dbReference type="GO" id="GO:0005786">
    <property type="term" value="C:signal recognition particle, endoplasmic reticulum targeting"/>
    <property type="evidence" value="ECO:0007669"/>
    <property type="project" value="UniProtKB-KW"/>
</dbReference>
<dbReference type="SUPFAM" id="SSF69695">
    <property type="entry name" value="SRP19"/>
    <property type="match status" value="1"/>
</dbReference>
<dbReference type="PANTHER" id="PTHR17453:SF0">
    <property type="entry name" value="SIGNAL RECOGNITION PARTICLE 19 KDA PROTEIN"/>
    <property type="match status" value="1"/>
</dbReference>
<evidence type="ECO:0000256" key="2">
    <source>
        <dbReference type="ARBA" id="ARBA00022490"/>
    </source>
</evidence>
<evidence type="ECO:0000256" key="4">
    <source>
        <dbReference type="ARBA" id="ARBA00023274"/>
    </source>
</evidence>
<proteinExistence type="predicted"/>
<evidence type="ECO:0000313" key="6">
    <source>
        <dbReference type="EMBL" id="CAE0835279.1"/>
    </source>
</evidence>
<dbReference type="GO" id="GO:0008312">
    <property type="term" value="F:7S RNA binding"/>
    <property type="evidence" value="ECO:0007669"/>
    <property type="project" value="InterPro"/>
</dbReference>
<dbReference type="AlphaFoldDB" id="A0A7S4GFD4"/>
<evidence type="ECO:0008006" key="7">
    <source>
        <dbReference type="Google" id="ProtNLM"/>
    </source>
</evidence>
<reference evidence="6" key="1">
    <citation type="submission" date="2021-01" db="EMBL/GenBank/DDBJ databases">
        <authorList>
            <person name="Corre E."/>
            <person name="Pelletier E."/>
            <person name="Niang G."/>
            <person name="Scheremetjew M."/>
            <person name="Finn R."/>
            <person name="Kale V."/>
            <person name="Holt S."/>
            <person name="Cochrane G."/>
            <person name="Meng A."/>
            <person name="Brown T."/>
            <person name="Cohen L."/>
        </authorList>
    </citation>
    <scope>NUCLEOTIDE SEQUENCE</scope>
    <source>
        <strain evidence="6">CCMP1594</strain>
    </source>
</reference>
<dbReference type="EMBL" id="HBJA01135500">
    <property type="protein sequence ID" value="CAE0835279.1"/>
    <property type="molecule type" value="Transcribed_RNA"/>
</dbReference>
<organism evidence="6">
    <name type="scientific">Eutreptiella gymnastica</name>
    <dbReference type="NCBI Taxonomy" id="73025"/>
    <lineage>
        <taxon>Eukaryota</taxon>
        <taxon>Discoba</taxon>
        <taxon>Euglenozoa</taxon>
        <taxon>Euglenida</taxon>
        <taxon>Spirocuta</taxon>
        <taxon>Euglenophyceae</taxon>
        <taxon>Eutreptiales</taxon>
        <taxon>Eutreptiaceae</taxon>
        <taxon>Eutreptiella</taxon>
    </lineage>
</organism>
<dbReference type="InterPro" id="IPR036521">
    <property type="entry name" value="SRP19-like_sf"/>
</dbReference>
<evidence type="ECO:0000256" key="1">
    <source>
        <dbReference type="ARBA" id="ARBA00004496"/>
    </source>
</evidence>
<name>A0A7S4GFD4_9EUGL</name>
<dbReference type="GO" id="GO:0006617">
    <property type="term" value="P:SRP-dependent cotranslational protein targeting to membrane, signal sequence recognition"/>
    <property type="evidence" value="ECO:0007669"/>
    <property type="project" value="TreeGrafter"/>
</dbReference>
<dbReference type="Gene3D" id="3.30.56.30">
    <property type="entry name" value="Signal recognition particle, SRP19-like subunit"/>
    <property type="match status" value="1"/>
</dbReference>
<comment type="subcellular location">
    <subcellularLocation>
        <location evidence="1">Cytoplasm</location>
    </subcellularLocation>
</comment>
<dbReference type="InterPro" id="IPR002778">
    <property type="entry name" value="Signal_recog_particle_SRP19"/>
</dbReference>
<protein>
    <recommendedName>
        <fullName evidence="7">Signal recognition particle 19 kDa protein</fullName>
    </recommendedName>
</protein>
<keyword evidence="4" id="KW-0687">Ribonucleoprotein</keyword>
<dbReference type="PANTHER" id="PTHR17453">
    <property type="entry name" value="SIGNAL RECOGNITION PARTICLE 19 KD PROTEIN"/>
    <property type="match status" value="1"/>
</dbReference>
<evidence type="ECO:0000256" key="3">
    <source>
        <dbReference type="ARBA" id="ARBA00023135"/>
    </source>
</evidence>
<gene>
    <name evidence="6" type="ORF">EGYM00163_LOCUS46587</name>
</gene>
<dbReference type="Pfam" id="PF01922">
    <property type="entry name" value="SRP19"/>
    <property type="match status" value="1"/>
</dbReference>
<feature type="region of interest" description="Disordered" evidence="5">
    <location>
        <begin position="123"/>
        <end position="154"/>
    </location>
</feature>
<accession>A0A7S4GFD4</accession>
<keyword evidence="2" id="KW-0963">Cytoplasm</keyword>
<evidence type="ECO:0000256" key="5">
    <source>
        <dbReference type="SAM" id="MobiDB-lite"/>
    </source>
</evidence>